<comment type="cofactor">
    <cofactor evidence="1">
        <name>thiamine diphosphate</name>
        <dbReference type="ChEBI" id="CHEBI:58937"/>
    </cofactor>
</comment>
<name>A0A1Y2K5D2_9PROT</name>
<dbReference type="Pfam" id="PF02779">
    <property type="entry name" value="Transket_pyr"/>
    <property type="match status" value="1"/>
</dbReference>
<dbReference type="SUPFAM" id="SSF52922">
    <property type="entry name" value="TK C-terminal domain-like"/>
    <property type="match status" value="1"/>
</dbReference>
<dbReference type="FunFam" id="3.40.50.970:FF:000129">
    <property type="entry name" value="Transketolase"/>
    <property type="match status" value="1"/>
</dbReference>
<keyword evidence="6" id="KW-1185">Reference proteome</keyword>
<dbReference type="RefSeq" id="WP_085442317.1">
    <property type="nucleotide sequence ID" value="NZ_LVJN01000019.1"/>
</dbReference>
<evidence type="ECO:0000256" key="1">
    <source>
        <dbReference type="ARBA" id="ARBA00001964"/>
    </source>
</evidence>
<evidence type="ECO:0000259" key="4">
    <source>
        <dbReference type="SMART" id="SM00861"/>
    </source>
</evidence>
<dbReference type="PANTHER" id="PTHR43825:SF5">
    <property type="entry name" value="HYPOTHETICAL TRANSKETOLASE FAMILY PROTEIN"/>
    <property type="match status" value="1"/>
</dbReference>
<dbReference type="Gene3D" id="3.40.50.920">
    <property type="match status" value="1"/>
</dbReference>
<dbReference type="OrthoDB" id="8732661at2"/>
<organism evidence="5 6">
    <name type="scientific">Magnetofaba australis IT-1</name>
    <dbReference type="NCBI Taxonomy" id="1434232"/>
    <lineage>
        <taxon>Bacteria</taxon>
        <taxon>Pseudomonadati</taxon>
        <taxon>Pseudomonadota</taxon>
        <taxon>Magnetococcia</taxon>
        <taxon>Magnetococcales</taxon>
        <taxon>Magnetococcaceae</taxon>
        <taxon>Magnetofaba</taxon>
    </lineage>
</organism>
<sequence length="310" mass="33580">MRKTCLNMVHELARADKRIVFVGSDLGAGTLDAMREELPDQFFMEGIAEQNLIGVAAGLALEGYIPYVNTIATFLTRRCLEQIAIDLCLHKLPVRLIGNGGGLVYAPLGPTHTTLEDVALMSALPNMGVCAVTDAEEMRRMMPQTVDWTGPLYIRLAKGGDPVVSSSEDDFQLGSALERRRGGDVLILAYGVMVERALQVAEMLEQSHNLSATVLNVHTIKPLDSASILNHARGKRLVIAMEEHGPHGGLSAAVALLLAQSDMLGGVEAPRFRAFAAPDAYAEGYGSQNQQIARMELDAESITQRIRTML</sequence>
<dbReference type="InterPro" id="IPR051157">
    <property type="entry name" value="PDH/Transketolase"/>
</dbReference>
<dbReference type="CDD" id="cd07033">
    <property type="entry name" value="TPP_PYR_DXS_TK_like"/>
    <property type="match status" value="1"/>
</dbReference>
<dbReference type="STRING" id="1434232.MAIT1_04076"/>
<comment type="similarity">
    <text evidence="2">Belongs to the transketolase family.</text>
</comment>
<dbReference type="InterPro" id="IPR009014">
    <property type="entry name" value="Transketo_C/PFOR_II"/>
</dbReference>
<evidence type="ECO:0000256" key="2">
    <source>
        <dbReference type="ARBA" id="ARBA00007131"/>
    </source>
</evidence>
<reference evidence="5 6" key="1">
    <citation type="journal article" date="2016" name="BMC Genomics">
        <title>Combined genomic and structural analyses of a cultured magnetotactic bacterium reveals its niche adaptation to a dynamic environment.</title>
        <authorList>
            <person name="Araujo A.C."/>
            <person name="Morillo V."/>
            <person name="Cypriano J."/>
            <person name="Teixeira L.C."/>
            <person name="Leao P."/>
            <person name="Lyra S."/>
            <person name="Almeida L.G."/>
            <person name="Bazylinski D.A."/>
            <person name="Vasconcellos A.T."/>
            <person name="Abreu F."/>
            <person name="Lins U."/>
        </authorList>
    </citation>
    <scope>NUCLEOTIDE SEQUENCE [LARGE SCALE GENOMIC DNA]</scope>
    <source>
        <strain evidence="5 6">IT-1</strain>
    </source>
</reference>
<dbReference type="AlphaFoldDB" id="A0A1Y2K5D2"/>
<comment type="caution">
    <text evidence="5">The sequence shown here is derived from an EMBL/GenBank/DDBJ whole genome shotgun (WGS) entry which is preliminary data.</text>
</comment>
<dbReference type="Gene3D" id="3.40.50.970">
    <property type="match status" value="1"/>
</dbReference>
<dbReference type="EMBL" id="LVJN01000019">
    <property type="protein sequence ID" value="OSM04214.1"/>
    <property type="molecule type" value="Genomic_DNA"/>
</dbReference>
<dbReference type="Pfam" id="PF02780">
    <property type="entry name" value="Transketolase_C"/>
    <property type="match status" value="1"/>
</dbReference>
<dbReference type="InterPro" id="IPR005475">
    <property type="entry name" value="Transketolase-like_Pyr-bd"/>
</dbReference>
<dbReference type="InterPro" id="IPR029061">
    <property type="entry name" value="THDP-binding"/>
</dbReference>
<dbReference type="InterPro" id="IPR033248">
    <property type="entry name" value="Transketolase_C"/>
</dbReference>
<gene>
    <name evidence="5" type="ORF">MAIT1_04076</name>
</gene>
<feature type="domain" description="Transketolase-like pyrimidine-binding" evidence="4">
    <location>
        <begin position="1"/>
        <end position="163"/>
    </location>
</feature>
<evidence type="ECO:0000256" key="3">
    <source>
        <dbReference type="ARBA" id="ARBA00023052"/>
    </source>
</evidence>
<dbReference type="Proteomes" id="UP000194003">
    <property type="component" value="Unassembled WGS sequence"/>
</dbReference>
<accession>A0A1Y2K5D2</accession>
<evidence type="ECO:0000313" key="6">
    <source>
        <dbReference type="Proteomes" id="UP000194003"/>
    </source>
</evidence>
<keyword evidence="3" id="KW-0786">Thiamine pyrophosphate</keyword>
<dbReference type="SUPFAM" id="SSF52518">
    <property type="entry name" value="Thiamin diphosphate-binding fold (THDP-binding)"/>
    <property type="match status" value="1"/>
</dbReference>
<dbReference type="SMART" id="SM00861">
    <property type="entry name" value="Transket_pyr"/>
    <property type="match status" value="1"/>
</dbReference>
<proteinExistence type="inferred from homology"/>
<dbReference type="PANTHER" id="PTHR43825">
    <property type="entry name" value="PYRUVATE DEHYDROGENASE E1 COMPONENT"/>
    <property type="match status" value="1"/>
</dbReference>
<protein>
    <submittedName>
        <fullName evidence="5">Putative transketolase subunit B</fullName>
    </submittedName>
</protein>
<evidence type="ECO:0000313" key="5">
    <source>
        <dbReference type="EMBL" id="OSM04214.1"/>
    </source>
</evidence>